<proteinExistence type="predicted"/>
<accession>A0A232EI16</accession>
<organism evidence="1 2">
    <name type="scientific">Trichomalopsis sarcophagae</name>
    <dbReference type="NCBI Taxonomy" id="543379"/>
    <lineage>
        <taxon>Eukaryota</taxon>
        <taxon>Metazoa</taxon>
        <taxon>Ecdysozoa</taxon>
        <taxon>Arthropoda</taxon>
        <taxon>Hexapoda</taxon>
        <taxon>Insecta</taxon>
        <taxon>Pterygota</taxon>
        <taxon>Neoptera</taxon>
        <taxon>Endopterygota</taxon>
        <taxon>Hymenoptera</taxon>
        <taxon>Apocrita</taxon>
        <taxon>Proctotrupomorpha</taxon>
        <taxon>Chalcidoidea</taxon>
        <taxon>Pteromalidae</taxon>
        <taxon>Pteromalinae</taxon>
        <taxon>Trichomalopsis</taxon>
    </lineage>
</organism>
<keyword evidence="2" id="KW-1185">Reference proteome</keyword>
<dbReference type="AlphaFoldDB" id="A0A232EI16"/>
<evidence type="ECO:0000313" key="1">
    <source>
        <dbReference type="EMBL" id="OXU17958.1"/>
    </source>
</evidence>
<comment type="caution">
    <text evidence="1">The sequence shown here is derived from an EMBL/GenBank/DDBJ whole genome shotgun (WGS) entry which is preliminary data.</text>
</comment>
<evidence type="ECO:0000313" key="2">
    <source>
        <dbReference type="Proteomes" id="UP000215335"/>
    </source>
</evidence>
<sequence length="80" mass="8903">MELIFLTLNLTFKGNTHTPNQKHILVNKTETRTSVTLKVIKVSPLVSHCSECLIKVSPLASHCSGCLIKARPHTGEPYNY</sequence>
<reference evidence="1 2" key="1">
    <citation type="journal article" date="2017" name="Curr. Biol.">
        <title>The Evolution of Venom by Co-option of Single-Copy Genes.</title>
        <authorList>
            <person name="Martinson E.O."/>
            <person name="Mrinalini"/>
            <person name="Kelkar Y.D."/>
            <person name="Chang C.H."/>
            <person name="Werren J.H."/>
        </authorList>
    </citation>
    <scope>NUCLEOTIDE SEQUENCE [LARGE SCALE GENOMIC DNA]</scope>
    <source>
        <strain evidence="1 2">Alberta</strain>
        <tissue evidence="1">Whole body</tissue>
    </source>
</reference>
<gene>
    <name evidence="1" type="ORF">TSAR_007195</name>
</gene>
<protein>
    <submittedName>
        <fullName evidence="1">Uncharacterized protein</fullName>
    </submittedName>
</protein>
<name>A0A232EI16_9HYME</name>
<dbReference type="Proteomes" id="UP000215335">
    <property type="component" value="Unassembled WGS sequence"/>
</dbReference>
<dbReference type="EMBL" id="NNAY01004391">
    <property type="protein sequence ID" value="OXU17958.1"/>
    <property type="molecule type" value="Genomic_DNA"/>
</dbReference>